<protein>
    <submittedName>
        <fullName evidence="1">Uncharacterized protein</fullName>
    </submittedName>
</protein>
<dbReference type="AlphaFoldDB" id="A0A6C0DLW5"/>
<sequence length="89" mass="10706">MSNCENNLIICMDKQRKKNTPEKTVNKIYEKMFENVIQNIKTNKDITIEQMDFIEFLSNEKKMEIIKEYNKKSKENKGMIEIIKNSQLR</sequence>
<dbReference type="EMBL" id="MN739633">
    <property type="protein sequence ID" value="QHT17342.1"/>
    <property type="molecule type" value="Genomic_DNA"/>
</dbReference>
<reference evidence="1" key="1">
    <citation type="journal article" date="2020" name="Nature">
        <title>Giant virus diversity and host interactions through global metagenomics.</title>
        <authorList>
            <person name="Schulz F."/>
            <person name="Roux S."/>
            <person name="Paez-Espino D."/>
            <person name="Jungbluth S."/>
            <person name="Walsh D.A."/>
            <person name="Denef V.J."/>
            <person name="McMahon K.D."/>
            <person name="Konstantinidis K.T."/>
            <person name="Eloe-Fadrosh E.A."/>
            <person name="Kyrpides N.C."/>
            <person name="Woyke T."/>
        </authorList>
    </citation>
    <scope>NUCLEOTIDE SEQUENCE</scope>
    <source>
        <strain evidence="1">GVMAG-M-3300023174-24</strain>
    </source>
</reference>
<name>A0A6C0DLW5_9ZZZZ</name>
<organism evidence="1">
    <name type="scientific">viral metagenome</name>
    <dbReference type="NCBI Taxonomy" id="1070528"/>
    <lineage>
        <taxon>unclassified sequences</taxon>
        <taxon>metagenomes</taxon>
        <taxon>organismal metagenomes</taxon>
    </lineage>
</organism>
<evidence type="ECO:0000313" key="1">
    <source>
        <dbReference type="EMBL" id="QHT17342.1"/>
    </source>
</evidence>
<accession>A0A6C0DLW5</accession>
<proteinExistence type="predicted"/>